<evidence type="ECO:0000256" key="3">
    <source>
        <dbReference type="ARBA" id="ARBA00022989"/>
    </source>
</evidence>
<keyword evidence="2 5" id="KW-0812">Transmembrane</keyword>
<comment type="caution">
    <text evidence="7">The sequence shown here is derived from an EMBL/GenBank/DDBJ whole genome shotgun (WGS) entry which is preliminary data.</text>
</comment>
<gene>
    <name evidence="7" type="ORF">FHS94_000716</name>
</gene>
<name>A0A7W9BBD5_9SPHN</name>
<keyword evidence="4 5" id="KW-0472">Membrane</keyword>
<proteinExistence type="predicted"/>
<evidence type="ECO:0000256" key="4">
    <source>
        <dbReference type="ARBA" id="ARBA00023136"/>
    </source>
</evidence>
<evidence type="ECO:0000313" key="7">
    <source>
        <dbReference type="EMBL" id="MBB5713893.1"/>
    </source>
</evidence>
<dbReference type="EMBL" id="JACIJK010000002">
    <property type="protein sequence ID" value="MBB5713893.1"/>
    <property type="molecule type" value="Genomic_DNA"/>
</dbReference>
<protein>
    <recommendedName>
        <fullName evidence="6">Lipopolysaccharide assembly protein A domain-containing protein</fullName>
    </recommendedName>
</protein>
<sequence>MQFLKILFWCLLAFVAALFTYGNWNTVPVRLWSGLIADINLPLLLLITFLAGLVPALVGSSWRRWRLRQRLAATEGALAQAQAALSPPAPVIVAHEPAIAPLHVTPATPDVPPDPA</sequence>
<evidence type="ECO:0000259" key="6">
    <source>
        <dbReference type="Pfam" id="PF06305"/>
    </source>
</evidence>
<dbReference type="Pfam" id="PF06305">
    <property type="entry name" value="LapA_dom"/>
    <property type="match status" value="1"/>
</dbReference>
<dbReference type="GO" id="GO:0005886">
    <property type="term" value="C:plasma membrane"/>
    <property type="evidence" value="ECO:0007669"/>
    <property type="project" value="InterPro"/>
</dbReference>
<feature type="domain" description="Lipopolysaccharide assembly protein A" evidence="6">
    <location>
        <begin position="23"/>
        <end position="85"/>
    </location>
</feature>
<reference evidence="7 8" key="1">
    <citation type="submission" date="2020-08" db="EMBL/GenBank/DDBJ databases">
        <title>Genomic Encyclopedia of Type Strains, Phase IV (KMG-IV): sequencing the most valuable type-strain genomes for metagenomic binning, comparative biology and taxonomic classification.</title>
        <authorList>
            <person name="Goeker M."/>
        </authorList>
    </citation>
    <scope>NUCLEOTIDE SEQUENCE [LARGE SCALE GENOMIC DNA]</scope>
    <source>
        <strain evidence="7 8">DSM 100044</strain>
    </source>
</reference>
<dbReference type="RefSeq" id="WP_184054721.1">
    <property type="nucleotide sequence ID" value="NZ_JACIJK010000002.1"/>
</dbReference>
<feature type="transmembrane region" description="Helical" evidence="5">
    <location>
        <begin position="32"/>
        <end position="58"/>
    </location>
</feature>
<accession>A0A7W9BBD5</accession>
<keyword evidence="8" id="KW-1185">Reference proteome</keyword>
<dbReference type="AlphaFoldDB" id="A0A7W9BBD5"/>
<dbReference type="Proteomes" id="UP000546200">
    <property type="component" value="Unassembled WGS sequence"/>
</dbReference>
<evidence type="ECO:0000256" key="2">
    <source>
        <dbReference type="ARBA" id="ARBA00022692"/>
    </source>
</evidence>
<evidence type="ECO:0000313" key="8">
    <source>
        <dbReference type="Proteomes" id="UP000546200"/>
    </source>
</evidence>
<evidence type="ECO:0000256" key="1">
    <source>
        <dbReference type="ARBA" id="ARBA00022475"/>
    </source>
</evidence>
<evidence type="ECO:0000256" key="5">
    <source>
        <dbReference type="SAM" id="Phobius"/>
    </source>
</evidence>
<organism evidence="7 8">
    <name type="scientific">Sphingomonas aerophila</name>
    <dbReference type="NCBI Taxonomy" id="1344948"/>
    <lineage>
        <taxon>Bacteria</taxon>
        <taxon>Pseudomonadati</taxon>
        <taxon>Pseudomonadota</taxon>
        <taxon>Alphaproteobacteria</taxon>
        <taxon>Sphingomonadales</taxon>
        <taxon>Sphingomonadaceae</taxon>
        <taxon>Sphingomonas</taxon>
    </lineage>
</organism>
<keyword evidence="3 5" id="KW-1133">Transmembrane helix</keyword>
<dbReference type="InterPro" id="IPR010445">
    <property type="entry name" value="LapA_dom"/>
</dbReference>
<keyword evidence="1" id="KW-1003">Cell membrane</keyword>